<evidence type="ECO:0000256" key="5">
    <source>
        <dbReference type="ARBA" id="ARBA00022963"/>
    </source>
</evidence>
<reference evidence="8 9" key="1">
    <citation type="submission" date="2017-05" db="EMBL/GenBank/DDBJ databases">
        <title>Genomic insights into alkan degradation activity of Oleiphilus messinensis.</title>
        <authorList>
            <person name="Kozyavkin S.A."/>
            <person name="Slesarev A.I."/>
            <person name="Golyshin P.N."/>
            <person name="Korzhenkov A."/>
            <person name="Golyshina O.N."/>
            <person name="Toshchakov S.V."/>
        </authorList>
    </citation>
    <scope>NUCLEOTIDE SEQUENCE [LARGE SCALE GENOMIC DNA]</scope>
    <source>
        <strain evidence="8 9">ME102</strain>
    </source>
</reference>
<dbReference type="Gene3D" id="3.30.870.10">
    <property type="entry name" value="Endonuclease Chain A"/>
    <property type="match status" value="2"/>
</dbReference>
<dbReference type="GO" id="GO:0016042">
    <property type="term" value="P:lipid catabolic process"/>
    <property type="evidence" value="ECO:0007669"/>
    <property type="project" value="UniProtKB-KW"/>
</dbReference>
<comment type="similarity">
    <text evidence="2">Belongs to the phospholipase D family.</text>
</comment>
<dbReference type="GO" id="GO:0004630">
    <property type="term" value="F:phospholipase D activity"/>
    <property type="evidence" value="ECO:0007669"/>
    <property type="project" value="UniProtKB-EC"/>
</dbReference>
<dbReference type="InterPro" id="IPR001736">
    <property type="entry name" value="PLipase_D/transphosphatidylase"/>
</dbReference>
<accession>A0A1Y0IB39</accession>
<evidence type="ECO:0000256" key="2">
    <source>
        <dbReference type="ARBA" id="ARBA00008664"/>
    </source>
</evidence>
<dbReference type="SUPFAM" id="SSF56024">
    <property type="entry name" value="Phospholipase D/nuclease"/>
    <property type="match status" value="2"/>
</dbReference>
<evidence type="ECO:0000256" key="1">
    <source>
        <dbReference type="ARBA" id="ARBA00000798"/>
    </source>
</evidence>
<evidence type="ECO:0000259" key="7">
    <source>
        <dbReference type="PROSITE" id="PS50035"/>
    </source>
</evidence>
<dbReference type="PROSITE" id="PS50035">
    <property type="entry name" value="PLD"/>
    <property type="match status" value="1"/>
</dbReference>
<dbReference type="InterPro" id="IPR051406">
    <property type="entry name" value="PLD_domain"/>
</dbReference>
<dbReference type="CDD" id="cd09128">
    <property type="entry name" value="PLDc_unchar1_2"/>
    <property type="match status" value="1"/>
</dbReference>
<evidence type="ECO:0000256" key="3">
    <source>
        <dbReference type="ARBA" id="ARBA00012027"/>
    </source>
</evidence>
<dbReference type="KEGG" id="ome:OLMES_2584"/>
<sequence>MTIEKWGSVNPEIIWSEPEDGGHTIRKAIASAKYSVDITMYEMGGPDIISALVQAKKNGVPIRIMFNGQFFAGDDLNNQRYDNVYNVILSLTQAPGSGSLTFHWASNNFSITHQKTIIIDAFKDGKCLPAAELPDSAKALVLSLNTCQYAWMRSSQGQMFPMPWAFWGETYPELNLPIRDFGAQIAEPEQIAKIASVFASDFSCAGPFQVNPLKNSTDGLVWSNGTTGLPQAKPGEYPPDGIYHAFSAENLGADSVDQGNARPVHLDLIAAAQHSLIVYNEEMNDDEIVAALVQAASRGVKIRVLLTGNTKMSGGQEYYQFSEHYDQLSAANVEIRLFPANPDFMYIHAKVLLADANTDQAIAFMGSENISGNSLNFNRELGIIVKGEAHTGLFIDTFEKDWGTAGLIAWQAGAELVPSPYTNWLPEYNPGPFDTTPMTAGPVVPRST</sequence>
<dbReference type="GO" id="GO:0006793">
    <property type="term" value="P:phosphorus metabolic process"/>
    <property type="evidence" value="ECO:0007669"/>
    <property type="project" value="UniProtKB-ARBA"/>
</dbReference>
<dbReference type="RefSeq" id="WP_087461600.1">
    <property type="nucleotide sequence ID" value="NZ_CP021425.1"/>
</dbReference>
<keyword evidence="6" id="KW-0443">Lipid metabolism</keyword>
<dbReference type="OrthoDB" id="92272at2"/>
<gene>
    <name evidence="8" type="ORF">OLMES_2584</name>
</gene>
<comment type="catalytic activity">
    <reaction evidence="1">
        <text>a 1,2-diacyl-sn-glycero-3-phosphocholine + H2O = a 1,2-diacyl-sn-glycero-3-phosphate + choline + H(+)</text>
        <dbReference type="Rhea" id="RHEA:14445"/>
        <dbReference type="ChEBI" id="CHEBI:15354"/>
        <dbReference type="ChEBI" id="CHEBI:15377"/>
        <dbReference type="ChEBI" id="CHEBI:15378"/>
        <dbReference type="ChEBI" id="CHEBI:57643"/>
        <dbReference type="ChEBI" id="CHEBI:58608"/>
        <dbReference type="EC" id="3.1.4.4"/>
    </reaction>
</comment>
<protein>
    <recommendedName>
        <fullName evidence="3">phospholipase D</fullName>
        <ecNumber evidence="3">3.1.4.4</ecNumber>
    </recommendedName>
</protein>
<dbReference type="EMBL" id="CP021425">
    <property type="protein sequence ID" value="ARU56634.1"/>
    <property type="molecule type" value="Genomic_DNA"/>
</dbReference>
<evidence type="ECO:0000256" key="6">
    <source>
        <dbReference type="ARBA" id="ARBA00023098"/>
    </source>
</evidence>
<organism evidence="8 9">
    <name type="scientific">Oleiphilus messinensis</name>
    <dbReference type="NCBI Taxonomy" id="141451"/>
    <lineage>
        <taxon>Bacteria</taxon>
        <taxon>Pseudomonadati</taxon>
        <taxon>Pseudomonadota</taxon>
        <taxon>Gammaproteobacteria</taxon>
        <taxon>Oceanospirillales</taxon>
        <taxon>Oleiphilaceae</taxon>
        <taxon>Oleiphilus</taxon>
    </lineage>
</organism>
<evidence type="ECO:0000256" key="4">
    <source>
        <dbReference type="ARBA" id="ARBA00022801"/>
    </source>
</evidence>
<name>A0A1Y0IB39_9GAMM</name>
<dbReference type="PANTHER" id="PTHR43856:SF1">
    <property type="entry name" value="MITOCHONDRIAL CARDIOLIPIN HYDROLASE"/>
    <property type="match status" value="1"/>
</dbReference>
<dbReference type="GO" id="GO:0016891">
    <property type="term" value="F:RNA endonuclease activity producing 5'-phosphomonoesters, hydrolytic mechanism"/>
    <property type="evidence" value="ECO:0007669"/>
    <property type="project" value="TreeGrafter"/>
</dbReference>
<keyword evidence="5" id="KW-0442">Lipid degradation</keyword>
<dbReference type="PANTHER" id="PTHR43856">
    <property type="entry name" value="CARDIOLIPIN HYDROLASE"/>
    <property type="match status" value="1"/>
</dbReference>
<dbReference type="Pfam" id="PF13091">
    <property type="entry name" value="PLDc_2"/>
    <property type="match status" value="2"/>
</dbReference>
<keyword evidence="9" id="KW-1185">Reference proteome</keyword>
<proteinExistence type="inferred from homology"/>
<dbReference type="EC" id="3.1.4.4" evidence="3"/>
<dbReference type="Proteomes" id="UP000196027">
    <property type="component" value="Chromosome"/>
</dbReference>
<evidence type="ECO:0000313" key="8">
    <source>
        <dbReference type="EMBL" id="ARU56634.1"/>
    </source>
</evidence>
<evidence type="ECO:0000313" key="9">
    <source>
        <dbReference type="Proteomes" id="UP000196027"/>
    </source>
</evidence>
<keyword evidence="4" id="KW-0378">Hydrolase</keyword>
<dbReference type="AlphaFoldDB" id="A0A1Y0IB39"/>
<dbReference type="InterPro" id="IPR025202">
    <property type="entry name" value="PLD-like_dom"/>
</dbReference>
<feature type="domain" description="PLD phosphodiesterase" evidence="7">
    <location>
        <begin position="343"/>
        <end position="374"/>
    </location>
</feature>